<organism evidence="1 2">
    <name type="scientific">Corynebacterium xerosis</name>
    <dbReference type="NCBI Taxonomy" id="1725"/>
    <lineage>
        <taxon>Bacteria</taxon>
        <taxon>Bacillati</taxon>
        <taxon>Actinomycetota</taxon>
        <taxon>Actinomycetes</taxon>
        <taxon>Mycobacteriales</taxon>
        <taxon>Corynebacteriaceae</taxon>
        <taxon>Corynebacterium</taxon>
    </lineage>
</organism>
<protein>
    <submittedName>
        <fullName evidence="1">Uncharacterized protein</fullName>
    </submittedName>
</protein>
<dbReference type="KEGG" id="cxe:FOB82_12300"/>
<proteinExistence type="predicted"/>
<sequence length="498" mass="55014">MKWALRDSATPSLEVGENLLALSKGGHRTVKFNELAESGFELITEERNDNAQVWTTVVQVVMVEGVLNSLVELRMESEDLSNYVSVSRPAIVHELLEVASKPTVDSTVLLDRPFSIPANGIDILTDLLADENRSIPIIVCSEPGAGQSYEGQWLSLASKIARRTEGIANVFTLDSAAVTAFRNELGDLAIWGGGVRVYAPLPVTRDSNSWNHRYYTHDRLRGSERSSIERIVYSISQRSSRRKVSSEFEVFASNSVDAESLGKLEADTESQLELMEFERDLAIEERGSVVKQLAHAQGHLARLKEELLRKGMVDLLWETIHDDGTSIPDEVQDTSEAILAAQSYLDKWLSIPDSASRELEAIDTSVESYSWGNGAWRGFRALAAYAEDRSNGWDQGGFYEWCQGGAILGWPASPKKIAMTESDGVQDRPKLRRTRVFAVDSAVDESGKIMMLAHLKIAEGGGSLAPRIYFYDDTSGRTQKVHVGFVGPHHLVPNQSAS</sequence>
<dbReference type="EMBL" id="CP046322">
    <property type="protein sequence ID" value="QGS35975.1"/>
    <property type="molecule type" value="Genomic_DNA"/>
</dbReference>
<reference evidence="1 2" key="1">
    <citation type="submission" date="2019-11" db="EMBL/GenBank/DDBJ databases">
        <title>FDA dAtabase for Regulatory Grade micrObial Sequences (FDA-ARGOS): Supporting development and validation of Infectious Disease Dx tests.</title>
        <authorList>
            <person name="Kerrigan L."/>
            <person name="Long C."/>
            <person name="Tallon L."/>
            <person name="Sadzewicz L."/>
            <person name="Vavikolanu K."/>
            <person name="Mehta A."/>
            <person name="Aluvathingal J."/>
            <person name="Nadendla S."/>
            <person name="Yan Y."/>
            <person name="Sichtig H."/>
        </authorList>
    </citation>
    <scope>NUCLEOTIDE SEQUENCE [LARGE SCALE GENOMIC DNA]</scope>
    <source>
        <strain evidence="1 2">FDAARGOS_674</strain>
    </source>
</reference>
<accession>A0A6B8U2U2</accession>
<dbReference type="Proteomes" id="UP000426857">
    <property type="component" value="Chromosome"/>
</dbReference>
<evidence type="ECO:0000313" key="2">
    <source>
        <dbReference type="Proteomes" id="UP000426857"/>
    </source>
</evidence>
<dbReference type="AlphaFoldDB" id="A0A6B8U2U2"/>
<evidence type="ECO:0000313" key="1">
    <source>
        <dbReference type="EMBL" id="QGS35975.1"/>
    </source>
</evidence>
<name>A0A6B8U2U2_9CORY</name>
<gene>
    <name evidence="1" type="ORF">FOB82_12300</name>
</gene>